<name>A0A5M6CNN0_9BACT</name>
<comment type="similarity">
    <text evidence="1">Belongs to the polyphosphate kinase 2 (PPK2) family. Class I subfamily.</text>
</comment>
<dbReference type="GO" id="GO:0008976">
    <property type="term" value="F:polyphosphate kinase activity"/>
    <property type="evidence" value="ECO:0007669"/>
    <property type="project" value="InterPro"/>
</dbReference>
<dbReference type="InterPro" id="IPR022488">
    <property type="entry name" value="PPK2-related"/>
</dbReference>
<dbReference type="Gene3D" id="3.40.50.300">
    <property type="entry name" value="P-loop containing nucleotide triphosphate hydrolases"/>
    <property type="match status" value="1"/>
</dbReference>
<keyword evidence="3 5" id="KW-0418">Kinase</keyword>
<evidence type="ECO:0000256" key="1">
    <source>
        <dbReference type="ARBA" id="ARBA00009924"/>
    </source>
</evidence>
<evidence type="ECO:0000259" key="4">
    <source>
        <dbReference type="Pfam" id="PF03976"/>
    </source>
</evidence>
<dbReference type="PANTHER" id="PTHR34383:SF3">
    <property type="entry name" value="POLYPHOSPHATE:AMP PHOSPHOTRANSFERASE"/>
    <property type="match status" value="1"/>
</dbReference>
<dbReference type="PIRSF" id="PIRSF028756">
    <property type="entry name" value="PPK2_prd"/>
    <property type="match status" value="1"/>
</dbReference>
<evidence type="ECO:0000313" key="5">
    <source>
        <dbReference type="EMBL" id="KAA5534885.1"/>
    </source>
</evidence>
<dbReference type="Pfam" id="PF03976">
    <property type="entry name" value="PPK2"/>
    <property type="match status" value="1"/>
</dbReference>
<dbReference type="NCBIfam" id="TIGR03709">
    <property type="entry name" value="PPK2_rel_1"/>
    <property type="match status" value="1"/>
</dbReference>
<organism evidence="5 6">
    <name type="scientific">Taibaiella lutea</name>
    <dbReference type="NCBI Taxonomy" id="2608001"/>
    <lineage>
        <taxon>Bacteria</taxon>
        <taxon>Pseudomonadati</taxon>
        <taxon>Bacteroidota</taxon>
        <taxon>Chitinophagia</taxon>
        <taxon>Chitinophagales</taxon>
        <taxon>Chitinophagaceae</taxon>
        <taxon>Taibaiella</taxon>
    </lineage>
</organism>
<dbReference type="Proteomes" id="UP000323632">
    <property type="component" value="Unassembled WGS sequence"/>
</dbReference>
<dbReference type="InterPro" id="IPR016898">
    <property type="entry name" value="Polyphosphate_phosphotransfera"/>
</dbReference>
<dbReference type="PANTHER" id="PTHR34383">
    <property type="entry name" value="POLYPHOSPHATE:AMP PHOSPHOTRANSFERASE-RELATED"/>
    <property type="match status" value="1"/>
</dbReference>
<accession>A0A5M6CNN0</accession>
<dbReference type="EMBL" id="VWSH01000002">
    <property type="protein sequence ID" value="KAA5534885.1"/>
    <property type="molecule type" value="Genomic_DNA"/>
</dbReference>
<dbReference type="AlphaFoldDB" id="A0A5M6CNN0"/>
<feature type="domain" description="Polyphosphate kinase-2-related" evidence="4">
    <location>
        <begin position="18"/>
        <end position="238"/>
    </location>
</feature>
<comment type="caution">
    <text evidence="5">The sequence shown here is derived from an EMBL/GenBank/DDBJ whole genome shotgun (WGS) entry which is preliminary data.</text>
</comment>
<evidence type="ECO:0000313" key="6">
    <source>
        <dbReference type="Proteomes" id="UP000323632"/>
    </source>
</evidence>
<dbReference type="GO" id="GO:0006797">
    <property type="term" value="P:polyphosphate metabolic process"/>
    <property type="evidence" value="ECO:0007669"/>
    <property type="project" value="InterPro"/>
</dbReference>
<protein>
    <submittedName>
        <fullName evidence="5">Polyphosphate kinase</fullName>
    </submittedName>
</protein>
<dbReference type="RefSeq" id="WP_150032564.1">
    <property type="nucleotide sequence ID" value="NZ_VWSH01000002.1"/>
</dbReference>
<dbReference type="InterPro" id="IPR027417">
    <property type="entry name" value="P-loop_NTPase"/>
</dbReference>
<proteinExistence type="inferred from homology"/>
<dbReference type="InterPro" id="IPR022300">
    <property type="entry name" value="PPK2-rel_1"/>
</dbReference>
<evidence type="ECO:0000256" key="2">
    <source>
        <dbReference type="ARBA" id="ARBA00022679"/>
    </source>
</evidence>
<reference evidence="5 6" key="1">
    <citation type="submission" date="2019-09" db="EMBL/GenBank/DDBJ databases">
        <title>Genome sequence and assembly of Taibaiella sp.</title>
        <authorList>
            <person name="Chhetri G."/>
        </authorList>
    </citation>
    <scope>NUCLEOTIDE SEQUENCE [LARGE SCALE GENOMIC DNA]</scope>
    <source>
        <strain evidence="5 6">KVB11</strain>
    </source>
</reference>
<evidence type="ECO:0000256" key="3">
    <source>
        <dbReference type="ARBA" id="ARBA00022777"/>
    </source>
</evidence>
<dbReference type="SUPFAM" id="SSF52540">
    <property type="entry name" value="P-loop containing nucleoside triphosphate hydrolases"/>
    <property type="match status" value="1"/>
</dbReference>
<gene>
    <name evidence="5" type="ORF">F0919_09800</name>
</gene>
<keyword evidence="6" id="KW-1185">Reference proteome</keyword>
<keyword evidence="2" id="KW-0808">Transferase</keyword>
<sequence length="248" mass="29209">MSEQIKLSKISTRAPKGIDKDETKGKTLAILQELDELQNLMFAERKHALLVVIQGMDASGKDGLIKDVFGSLNPQGVKVQSFKTPTEEEAAHDFLWRIHKNTPEKGMIQLFNRSHYEDVLITRVHGWCDDKTAKRRIDAINNFEQLLEENATHVIKLYLHVSHEEQRKRLEERLEIPRKMWKYNQSDLAESELWEAYMKYYETVFKKCDSVPWHIIPADQNWYKSYLVATIIRDTLRAFKMEYPELKE</sequence>